<dbReference type="RefSeq" id="WP_145714575.1">
    <property type="nucleotide sequence ID" value="NZ_BSPF01000022.1"/>
</dbReference>
<feature type="domain" description="YjiS-like" evidence="1">
    <location>
        <begin position="21"/>
        <end position="54"/>
    </location>
</feature>
<evidence type="ECO:0000313" key="3">
    <source>
        <dbReference type="Proteomes" id="UP000317122"/>
    </source>
</evidence>
<dbReference type="OrthoDB" id="7951113at2"/>
<accession>A0A562PA48</accession>
<dbReference type="Proteomes" id="UP000317122">
    <property type="component" value="Unassembled WGS sequence"/>
</dbReference>
<comment type="caution">
    <text evidence="2">The sequence shown here is derived from an EMBL/GenBank/DDBJ whole genome shotgun (WGS) entry which is preliminary data.</text>
</comment>
<dbReference type="InterPro" id="IPR009506">
    <property type="entry name" value="YjiS-like"/>
</dbReference>
<dbReference type="Pfam" id="PF06568">
    <property type="entry name" value="YjiS-like"/>
    <property type="match status" value="1"/>
</dbReference>
<dbReference type="AlphaFoldDB" id="A0A562PA48"/>
<keyword evidence="3" id="KW-1185">Reference proteome</keyword>
<evidence type="ECO:0000259" key="1">
    <source>
        <dbReference type="Pfam" id="PF06568"/>
    </source>
</evidence>
<protein>
    <submittedName>
        <fullName evidence="2">Uncharacterized protein DUF1127</fullName>
    </submittedName>
</protein>
<name>A0A562PA48_9HYPH</name>
<dbReference type="EMBL" id="VLKT01000005">
    <property type="protein sequence ID" value="TWI41100.1"/>
    <property type="molecule type" value="Genomic_DNA"/>
</dbReference>
<proteinExistence type="predicted"/>
<organism evidence="2 3">
    <name type="scientific">Mesorhizobium tianshanense</name>
    <dbReference type="NCBI Taxonomy" id="39844"/>
    <lineage>
        <taxon>Bacteria</taxon>
        <taxon>Pseudomonadati</taxon>
        <taxon>Pseudomonadota</taxon>
        <taxon>Alphaproteobacteria</taxon>
        <taxon>Hyphomicrobiales</taxon>
        <taxon>Phyllobacteriaceae</taxon>
        <taxon>Mesorhizobium</taxon>
    </lineage>
</organism>
<evidence type="ECO:0000313" key="2">
    <source>
        <dbReference type="EMBL" id="TWI41100.1"/>
    </source>
</evidence>
<gene>
    <name evidence="2" type="ORF">IQ26_01036</name>
</gene>
<sequence>MTRVHSPLEAFNALRNVATAFAARLTAGIQHRSTMRTLDRFSDRRLRDLGFERDWDGTVIPIVDGK</sequence>
<reference evidence="2 3" key="1">
    <citation type="journal article" date="2015" name="Stand. Genomic Sci.">
        <title>Genomic Encyclopedia of Bacterial and Archaeal Type Strains, Phase III: the genomes of soil and plant-associated and newly described type strains.</title>
        <authorList>
            <person name="Whitman W.B."/>
            <person name="Woyke T."/>
            <person name="Klenk H.P."/>
            <person name="Zhou Y."/>
            <person name="Lilburn T.G."/>
            <person name="Beck B.J."/>
            <person name="De Vos P."/>
            <person name="Vandamme P."/>
            <person name="Eisen J.A."/>
            <person name="Garrity G."/>
            <person name="Hugenholtz P."/>
            <person name="Kyrpides N.C."/>
        </authorList>
    </citation>
    <scope>NUCLEOTIDE SEQUENCE [LARGE SCALE GENOMIC DNA]</scope>
    <source>
        <strain evidence="2 3">CGMCC 1.2546</strain>
    </source>
</reference>